<dbReference type="GO" id="GO:0005524">
    <property type="term" value="F:ATP binding"/>
    <property type="evidence" value="ECO:0007669"/>
    <property type="project" value="UniProtKB-KW"/>
</dbReference>
<dbReference type="Pfam" id="PF00989">
    <property type="entry name" value="PAS"/>
    <property type="match status" value="1"/>
</dbReference>
<feature type="transmembrane region" description="Helical" evidence="9">
    <location>
        <begin position="285"/>
        <end position="306"/>
    </location>
</feature>
<dbReference type="GO" id="GO:0004673">
    <property type="term" value="F:protein histidine kinase activity"/>
    <property type="evidence" value="ECO:0007669"/>
    <property type="project" value="UniProtKB-EC"/>
</dbReference>
<dbReference type="PANTHER" id="PTHR43065:SF50">
    <property type="entry name" value="HISTIDINE KINASE"/>
    <property type="match status" value="1"/>
</dbReference>
<feature type="transmembrane region" description="Helical" evidence="9">
    <location>
        <begin position="7"/>
        <end position="24"/>
    </location>
</feature>
<evidence type="ECO:0000256" key="7">
    <source>
        <dbReference type="ARBA" id="ARBA00022840"/>
    </source>
</evidence>
<keyword evidence="14" id="KW-1185">Reference proteome</keyword>
<keyword evidence="5" id="KW-0547">Nucleotide-binding</keyword>
<evidence type="ECO:0000259" key="10">
    <source>
        <dbReference type="PROSITE" id="PS50109"/>
    </source>
</evidence>
<evidence type="ECO:0000313" key="13">
    <source>
        <dbReference type="EMBL" id="TDT88688.1"/>
    </source>
</evidence>
<dbReference type="InterPro" id="IPR004358">
    <property type="entry name" value="Sig_transdc_His_kin-like_C"/>
</dbReference>
<dbReference type="KEGG" id="dej:AWY79_13700"/>
<evidence type="ECO:0000256" key="8">
    <source>
        <dbReference type="ARBA" id="ARBA00023012"/>
    </source>
</evidence>
<dbReference type="InterPro" id="IPR035965">
    <property type="entry name" value="PAS-like_dom_sf"/>
</dbReference>
<dbReference type="InterPro" id="IPR000014">
    <property type="entry name" value="PAS"/>
</dbReference>
<evidence type="ECO:0000259" key="11">
    <source>
        <dbReference type="PROSITE" id="PS50112"/>
    </source>
</evidence>
<dbReference type="InterPro" id="IPR003594">
    <property type="entry name" value="HATPase_dom"/>
</dbReference>
<keyword evidence="9" id="KW-1133">Transmembrane helix</keyword>
<dbReference type="InterPro" id="IPR013767">
    <property type="entry name" value="PAS_fold"/>
</dbReference>
<dbReference type="Proteomes" id="UP000055611">
    <property type="component" value="Chromosome"/>
</dbReference>
<dbReference type="PROSITE" id="PS50112">
    <property type="entry name" value="PAS"/>
    <property type="match status" value="1"/>
</dbReference>
<name>A0A126QQR6_9BACT</name>
<evidence type="ECO:0000313" key="15">
    <source>
        <dbReference type="Proteomes" id="UP000295506"/>
    </source>
</evidence>
<dbReference type="Pfam" id="PF02518">
    <property type="entry name" value="HATPase_c"/>
    <property type="match status" value="1"/>
</dbReference>
<dbReference type="InterPro" id="IPR036890">
    <property type="entry name" value="HATPase_C_sf"/>
</dbReference>
<feature type="domain" description="Histidine kinase" evidence="10">
    <location>
        <begin position="644"/>
        <end position="895"/>
    </location>
</feature>
<dbReference type="NCBIfam" id="TIGR00229">
    <property type="entry name" value="sensory_box"/>
    <property type="match status" value="1"/>
</dbReference>
<dbReference type="SUPFAM" id="SSF55785">
    <property type="entry name" value="PYP-like sensor domain (PAS domain)"/>
    <property type="match status" value="2"/>
</dbReference>
<keyword evidence="6" id="KW-0418">Kinase</keyword>
<dbReference type="Pfam" id="PF13188">
    <property type="entry name" value="PAS_8"/>
    <property type="match status" value="1"/>
</dbReference>
<sequence>MNKTHKVVGAVMAFLAVFVVYIVWTNYSTQTELREAALYQFRDSSARKANTLGHFFSERRNDLDNLLASREVYSYFENESLGMSREYGLWATLVSVSELFDRFMRLKSLGGHNVYDRIAFVDVGGVVLADNSGAFEKQQSVKLSWKEDSFTFSQGEDGGTNLILQAPIRYEGRRVGSIVAWLEMGNILPVLMFDHQSQEQAEFGFIVHGKTVFSPGKHVPDEVVRIVGGGKLPSPGSVETRLVNEQSGEGMRYLVAVTRIGDTPLLWVSLAPEAEVLGSQPPWKLLLYNVLLAVVLLAGGMVSFMVGERNLILNLKIAEAAVQSETVKEKNRELEREVRARIRVEQALHKVNDELELRVKERTATLGERSEALAKEVQERREAEAAMRVLFNNVRDAIFIYTLSGELVDVNETMLSMFEVSRSEAFLLSFKDISSPDNDFDRLERLWEEALQGREAVAEWEAMRPGDGTRFDAETTLVRMDLGGQPVILASVHDISEQKRIQAQQEEHQEFLNTVFEGIGAAIFVFDPERGELVDCNHVGETLLSLPKEHLAPMSCATDYAFKTEAGVKKLLCPDPSDRVSYEEGVLTLSDGTLRQVSRQLFEVHIGGKGHLVQVVFDIAERKNLERKLNVAQKLESIGLLASGIAHEINTPIQYVGDSVRFVKDAFQDLEELIGLYVRSLESSADAGLKEEIEAFREDMDIEFVMEETPKACDRALEGVERVATIVLAMKNFSHPGEEKPSAVDINKAIENTAIVTRNEWKYVADLTTDLAPDLPLVTCFPGGINQVLLNIIVNAAHTVMENVTEGEKGTIGITTAEIGDGVEIRITDSGCGIPRENIAKVFDPFFTTKEVGKGTGQGLAIVHDVIVEKHGGTVDIESEVGVGTTFIIRLPLGRETE</sequence>
<keyword evidence="7" id="KW-0067">ATP-binding</keyword>
<proteinExistence type="predicted"/>
<dbReference type="Proteomes" id="UP000295506">
    <property type="component" value="Unassembled WGS sequence"/>
</dbReference>
<evidence type="ECO:0000313" key="12">
    <source>
        <dbReference type="EMBL" id="AMK12088.1"/>
    </source>
</evidence>
<evidence type="ECO:0000256" key="1">
    <source>
        <dbReference type="ARBA" id="ARBA00000085"/>
    </source>
</evidence>
<dbReference type="OrthoDB" id="9769169at2"/>
<dbReference type="PANTHER" id="PTHR43065">
    <property type="entry name" value="SENSOR HISTIDINE KINASE"/>
    <property type="match status" value="1"/>
</dbReference>
<keyword evidence="4" id="KW-0808">Transferase</keyword>
<evidence type="ECO:0000256" key="4">
    <source>
        <dbReference type="ARBA" id="ARBA00022679"/>
    </source>
</evidence>
<dbReference type="EC" id="2.7.13.3" evidence="2"/>
<evidence type="ECO:0000256" key="5">
    <source>
        <dbReference type="ARBA" id="ARBA00022741"/>
    </source>
</evidence>
<dbReference type="SMART" id="SM00387">
    <property type="entry name" value="HATPase_c"/>
    <property type="match status" value="1"/>
</dbReference>
<feature type="domain" description="PAS" evidence="11">
    <location>
        <begin position="383"/>
        <end position="454"/>
    </location>
</feature>
<organism evidence="13 15">
    <name type="scientific">Pseudodesulfovibrio indicus</name>
    <dbReference type="NCBI Taxonomy" id="1716143"/>
    <lineage>
        <taxon>Bacteria</taxon>
        <taxon>Pseudomonadati</taxon>
        <taxon>Thermodesulfobacteriota</taxon>
        <taxon>Desulfovibrionia</taxon>
        <taxon>Desulfovibrionales</taxon>
        <taxon>Desulfovibrionaceae</taxon>
    </lineage>
</organism>
<dbReference type="AlphaFoldDB" id="A0A126QQR6"/>
<accession>A0A126QQR6</accession>
<dbReference type="RefSeq" id="WP_066805071.1">
    <property type="nucleotide sequence ID" value="NZ_CP014206.1"/>
</dbReference>
<dbReference type="SMART" id="SM00091">
    <property type="entry name" value="PAS"/>
    <property type="match status" value="2"/>
</dbReference>
<dbReference type="EMBL" id="CP014206">
    <property type="protein sequence ID" value="AMK12088.1"/>
    <property type="molecule type" value="Genomic_DNA"/>
</dbReference>
<dbReference type="CDD" id="cd00130">
    <property type="entry name" value="PAS"/>
    <property type="match status" value="1"/>
</dbReference>
<keyword evidence="8" id="KW-0902">Two-component regulatory system</keyword>
<dbReference type="GO" id="GO:0000160">
    <property type="term" value="P:phosphorelay signal transduction system"/>
    <property type="evidence" value="ECO:0007669"/>
    <property type="project" value="UniProtKB-KW"/>
</dbReference>
<reference evidence="12 14" key="1">
    <citation type="journal article" date="2016" name="Front. Microbiol.">
        <title>Genome Sequence of the Piezophilic, Mesophilic Sulfate-Reducing Bacterium Desulfovibrio indicus J2T.</title>
        <authorList>
            <person name="Cao J."/>
            <person name="Maignien L."/>
            <person name="Shao Z."/>
            <person name="Alain K."/>
            <person name="Jebbar M."/>
        </authorList>
    </citation>
    <scope>NUCLEOTIDE SEQUENCE [LARGE SCALE GENOMIC DNA]</scope>
    <source>
        <strain evidence="12 14">J2</strain>
    </source>
</reference>
<evidence type="ECO:0000256" key="2">
    <source>
        <dbReference type="ARBA" id="ARBA00012438"/>
    </source>
</evidence>
<dbReference type="EMBL" id="SOBK01000005">
    <property type="protein sequence ID" value="TDT88688.1"/>
    <property type="molecule type" value="Genomic_DNA"/>
</dbReference>
<dbReference type="InterPro" id="IPR005467">
    <property type="entry name" value="His_kinase_dom"/>
</dbReference>
<evidence type="ECO:0000256" key="9">
    <source>
        <dbReference type="SAM" id="Phobius"/>
    </source>
</evidence>
<gene>
    <name evidence="12" type="ORF">AWY79_13700</name>
    <name evidence="13" type="ORF">EDC59_10589</name>
</gene>
<evidence type="ECO:0000256" key="6">
    <source>
        <dbReference type="ARBA" id="ARBA00022777"/>
    </source>
</evidence>
<dbReference type="SUPFAM" id="SSF55874">
    <property type="entry name" value="ATPase domain of HSP90 chaperone/DNA topoisomerase II/histidine kinase"/>
    <property type="match status" value="1"/>
</dbReference>
<dbReference type="PROSITE" id="PS50109">
    <property type="entry name" value="HIS_KIN"/>
    <property type="match status" value="1"/>
</dbReference>
<reference evidence="13 15" key="2">
    <citation type="submission" date="2019-03" db="EMBL/GenBank/DDBJ databases">
        <title>Genomic Encyclopedia of Type Strains, Phase IV (KMG-IV): sequencing the most valuable type-strain genomes for metagenomic binning, comparative biology and taxonomic classification.</title>
        <authorList>
            <person name="Goeker M."/>
        </authorList>
    </citation>
    <scope>NUCLEOTIDE SEQUENCE [LARGE SCALE GENOMIC DNA]</scope>
    <source>
        <strain evidence="13 15">DSM 101483</strain>
    </source>
</reference>
<protein>
    <recommendedName>
        <fullName evidence="2">histidine kinase</fullName>
        <ecNumber evidence="2">2.7.13.3</ecNumber>
    </recommendedName>
</protein>
<keyword evidence="9" id="KW-0812">Transmembrane</keyword>
<dbReference type="Gene3D" id="3.30.450.20">
    <property type="entry name" value="PAS domain"/>
    <property type="match status" value="2"/>
</dbReference>
<evidence type="ECO:0000313" key="14">
    <source>
        <dbReference type="Proteomes" id="UP000055611"/>
    </source>
</evidence>
<dbReference type="GO" id="GO:0006355">
    <property type="term" value="P:regulation of DNA-templated transcription"/>
    <property type="evidence" value="ECO:0007669"/>
    <property type="project" value="InterPro"/>
</dbReference>
<dbReference type="Gene3D" id="1.10.287.130">
    <property type="match status" value="1"/>
</dbReference>
<dbReference type="Gene3D" id="3.30.565.10">
    <property type="entry name" value="Histidine kinase-like ATPase, C-terminal domain"/>
    <property type="match status" value="1"/>
</dbReference>
<keyword evidence="3" id="KW-0597">Phosphoprotein</keyword>
<dbReference type="PRINTS" id="PR00344">
    <property type="entry name" value="BCTRLSENSOR"/>
</dbReference>
<comment type="catalytic activity">
    <reaction evidence="1">
        <text>ATP + protein L-histidine = ADP + protein N-phospho-L-histidine.</text>
        <dbReference type="EC" id="2.7.13.3"/>
    </reaction>
</comment>
<keyword evidence="9" id="KW-0472">Membrane</keyword>
<evidence type="ECO:0000256" key="3">
    <source>
        <dbReference type="ARBA" id="ARBA00022553"/>
    </source>
</evidence>